<dbReference type="Proteomes" id="UP000184301">
    <property type="component" value="Unassembled WGS sequence"/>
</dbReference>
<dbReference type="AlphaFoldDB" id="A0A1M6LLI3"/>
<dbReference type="OrthoDB" id="9791178at2"/>
<keyword evidence="2" id="KW-1185">Reference proteome</keyword>
<protein>
    <submittedName>
        <fullName evidence="1">Transposon-encoded protein TnpV</fullName>
    </submittedName>
</protein>
<organism evidence="1 2">
    <name type="scientific">Hespellia stercorisuis DSM 15480</name>
    <dbReference type="NCBI Taxonomy" id="1121950"/>
    <lineage>
        <taxon>Bacteria</taxon>
        <taxon>Bacillati</taxon>
        <taxon>Bacillota</taxon>
        <taxon>Clostridia</taxon>
        <taxon>Lachnospirales</taxon>
        <taxon>Lachnospiraceae</taxon>
        <taxon>Hespellia</taxon>
    </lineage>
</organism>
<dbReference type="Pfam" id="PF14198">
    <property type="entry name" value="TnpV"/>
    <property type="match status" value="1"/>
</dbReference>
<dbReference type="STRING" id="1121950.SAMN02745243_01209"/>
<sequence length="131" mass="15044">MEKHIVGENGISYTLGADGLYYPDFVLPKGTDYRIGRYGRMRADYIKKHHHSMYLELLFTGKWNEYLHGVDEECYQRLELLVEQMKAGAGVTEKLKATDQMKWVGLMNNLKSCAEEIVLKESVYGGLFENG</sequence>
<reference evidence="1 2" key="1">
    <citation type="submission" date="2016-11" db="EMBL/GenBank/DDBJ databases">
        <authorList>
            <person name="Jaros S."/>
            <person name="Januszkiewicz K."/>
            <person name="Wedrychowicz H."/>
        </authorList>
    </citation>
    <scope>NUCLEOTIDE SEQUENCE [LARGE SCALE GENOMIC DNA]</scope>
    <source>
        <strain evidence="1 2">DSM 15480</strain>
    </source>
</reference>
<proteinExistence type="predicted"/>
<gene>
    <name evidence="1" type="ORF">SAMN02745243_01209</name>
</gene>
<evidence type="ECO:0000313" key="1">
    <source>
        <dbReference type="EMBL" id="SHJ72076.1"/>
    </source>
</evidence>
<evidence type="ECO:0000313" key="2">
    <source>
        <dbReference type="Proteomes" id="UP000184301"/>
    </source>
</evidence>
<dbReference type="EMBL" id="FQZY01000015">
    <property type="protein sequence ID" value="SHJ72076.1"/>
    <property type="molecule type" value="Genomic_DNA"/>
</dbReference>
<accession>A0A1M6LLI3</accession>
<name>A0A1M6LLI3_9FIRM</name>
<dbReference type="InterPro" id="IPR026989">
    <property type="entry name" value="TnpV"/>
</dbReference>